<reference evidence="2" key="2">
    <citation type="journal article" date="2023" name="Commun. Biol.">
        <title>Intrasexual cuticular hydrocarbon dimorphism in a wasp sheds light on hydrocarbon biosynthesis genes in Hymenoptera.</title>
        <authorList>
            <person name="Moris V.C."/>
            <person name="Podsiadlowski L."/>
            <person name="Martin S."/>
            <person name="Oeyen J.P."/>
            <person name="Donath A."/>
            <person name="Petersen M."/>
            <person name="Wilbrandt J."/>
            <person name="Misof B."/>
            <person name="Liedtke D."/>
            <person name="Thamm M."/>
            <person name="Scheiner R."/>
            <person name="Schmitt T."/>
            <person name="Niehuis O."/>
        </authorList>
    </citation>
    <scope>NUCLEOTIDE SEQUENCE</scope>
    <source>
        <strain evidence="2">GBR_01_08_01A</strain>
    </source>
</reference>
<evidence type="ECO:0000256" key="1">
    <source>
        <dbReference type="SAM" id="MobiDB-lite"/>
    </source>
</evidence>
<evidence type="ECO:0000313" key="3">
    <source>
        <dbReference type="Proteomes" id="UP001258017"/>
    </source>
</evidence>
<comment type="caution">
    <text evidence="2">The sequence shown here is derived from an EMBL/GenBank/DDBJ whole genome shotgun (WGS) entry which is preliminary data.</text>
</comment>
<reference evidence="2" key="1">
    <citation type="submission" date="2021-08" db="EMBL/GenBank/DDBJ databases">
        <authorList>
            <person name="Misof B."/>
            <person name="Oliver O."/>
            <person name="Podsiadlowski L."/>
            <person name="Donath A."/>
            <person name="Peters R."/>
            <person name="Mayer C."/>
            <person name="Rust J."/>
            <person name="Gunkel S."/>
            <person name="Lesny P."/>
            <person name="Martin S."/>
            <person name="Oeyen J.P."/>
            <person name="Petersen M."/>
            <person name="Panagiotis P."/>
            <person name="Wilbrandt J."/>
            <person name="Tanja T."/>
        </authorList>
    </citation>
    <scope>NUCLEOTIDE SEQUENCE</scope>
    <source>
        <strain evidence="2">GBR_01_08_01A</strain>
        <tissue evidence="2">Thorax + abdomen</tissue>
    </source>
</reference>
<organism evidence="2 3">
    <name type="scientific">Odynerus spinipes</name>
    <dbReference type="NCBI Taxonomy" id="1348599"/>
    <lineage>
        <taxon>Eukaryota</taxon>
        <taxon>Metazoa</taxon>
        <taxon>Ecdysozoa</taxon>
        <taxon>Arthropoda</taxon>
        <taxon>Hexapoda</taxon>
        <taxon>Insecta</taxon>
        <taxon>Pterygota</taxon>
        <taxon>Neoptera</taxon>
        <taxon>Endopterygota</taxon>
        <taxon>Hymenoptera</taxon>
        <taxon>Apocrita</taxon>
        <taxon>Aculeata</taxon>
        <taxon>Vespoidea</taxon>
        <taxon>Vespidae</taxon>
        <taxon>Eumeninae</taxon>
        <taxon>Odynerus</taxon>
    </lineage>
</organism>
<keyword evidence="3" id="KW-1185">Reference proteome</keyword>
<accession>A0AAD9VUM4</accession>
<feature type="compositionally biased region" description="Low complexity" evidence="1">
    <location>
        <begin position="17"/>
        <end position="27"/>
    </location>
</feature>
<sequence length="81" mass="9086">MRGCTTDHCSGRYVFSSVTSSNNGTGSQCEEAPTASKKQETLDVERAFLPSRIHRPFIQEGDEETARRTIAAARSSHWRRK</sequence>
<dbReference type="EMBL" id="JAIFRP010000011">
    <property type="protein sequence ID" value="KAK2586670.1"/>
    <property type="molecule type" value="Genomic_DNA"/>
</dbReference>
<protein>
    <submittedName>
        <fullName evidence="2">Uncharacterized protein</fullName>
    </submittedName>
</protein>
<dbReference type="Proteomes" id="UP001258017">
    <property type="component" value="Unassembled WGS sequence"/>
</dbReference>
<gene>
    <name evidence="2" type="ORF">KPH14_011713</name>
</gene>
<evidence type="ECO:0000313" key="2">
    <source>
        <dbReference type="EMBL" id="KAK2586670.1"/>
    </source>
</evidence>
<feature type="region of interest" description="Disordered" evidence="1">
    <location>
        <begin position="62"/>
        <end position="81"/>
    </location>
</feature>
<feature type="region of interest" description="Disordered" evidence="1">
    <location>
        <begin position="17"/>
        <end position="39"/>
    </location>
</feature>
<name>A0AAD9VUM4_9HYME</name>
<dbReference type="AlphaFoldDB" id="A0AAD9VUM4"/>
<proteinExistence type="predicted"/>